<keyword evidence="3" id="KW-1185">Reference proteome</keyword>
<dbReference type="EMBL" id="CVMT01000014">
    <property type="protein sequence ID" value="CRG92700.1"/>
    <property type="molecule type" value="Genomic_DNA"/>
</dbReference>
<dbReference type="AlphaFoldDB" id="A0A0U1MCH2"/>
<evidence type="ECO:0000313" key="2">
    <source>
        <dbReference type="EMBL" id="CRG92700.1"/>
    </source>
</evidence>
<proteinExistence type="predicted"/>
<feature type="transmembrane region" description="Helical" evidence="1">
    <location>
        <begin position="33"/>
        <end position="51"/>
    </location>
</feature>
<sequence length="92" mass="10495">MASPVSVVDVFFPGFSAINATAQQLLLHDVNGYVRFLCMGAVVAIFARYVYGYINDVIIRYFKPFKLITMMKRIKWLPTGYSSNHSLEKQLL</sequence>
<dbReference type="OrthoDB" id="10251412at2759"/>
<evidence type="ECO:0000256" key="1">
    <source>
        <dbReference type="SAM" id="Phobius"/>
    </source>
</evidence>
<protein>
    <submittedName>
        <fullName evidence="2">Uncharacterized protein</fullName>
    </submittedName>
</protein>
<keyword evidence="1" id="KW-1133">Transmembrane helix</keyword>
<dbReference type="Proteomes" id="UP000054383">
    <property type="component" value="Unassembled WGS sequence"/>
</dbReference>
<name>A0A0U1MCH2_TALIS</name>
<gene>
    <name evidence="2" type="ORF">PISL3812_09766</name>
</gene>
<keyword evidence="1" id="KW-0472">Membrane</keyword>
<organism evidence="2 3">
    <name type="scientific">Talaromyces islandicus</name>
    <name type="common">Penicillium islandicum</name>
    <dbReference type="NCBI Taxonomy" id="28573"/>
    <lineage>
        <taxon>Eukaryota</taxon>
        <taxon>Fungi</taxon>
        <taxon>Dikarya</taxon>
        <taxon>Ascomycota</taxon>
        <taxon>Pezizomycotina</taxon>
        <taxon>Eurotiomycetes</taxon>
        <taxon>Eurotiomycetidae</taxon>
        <taxon>Eurotiales</taxon>
        <taxon>Trichocomaceae</taxon>
        <taxon>Talaromyces</taxon>
        <taxon>Talaromyces sect. Islandici</taxon>
    </lineage>
</organism>
<evidence type="ECO:0000313" key="3">
    <source>
        <dbReference type="Proteomes" id="UP000054383"/>
    </source>
</evidence>
<accession>A0A0U1MCH2</accession>
<dbReference type="STRING" id="28573.A0A0U1MCH2"/>
<keyword evidence="1" id="KW-0812">Transmembrane</keyword>
<reference evidence="2 3" key="1">
    <citation type="submission" date="2015-04" db="EMBL/GenBank/DDBJ databases">
        <authorList>
            <person name="Syromyatnikov M.Y."/>
            <person name="Popov V.N."/>
        </authorList>
    </citation>
    <scope>NUCLEOTIDE SEQUENCE [LARGE SCALE GENOMIC DNA]</scope>
    <source>
        <strain evidence="2">WF-38-12</strain>
    </source>
</reference>